<dbReference type="AlphaFoldDB" id="A0A935MIS0"/>
<evidence type="ECO:0000313" key="3">
    <source>
        <dbReference type="Proteomes" id="UP000726105"/>
    </source>
</evidence>
<name>A0A935MIS0_9MICO</name>
<keyword evidence="1" id="KW-0812">Transmembrane</keyword>
<feature type="transmembrane region" description="Helical" evidence="1">
    <location>
        <begin position="120"/>
        <end position="143"/>
    </location>
</feature>
<feature type="transmembrane region" description="Helical" evidence="1">
    <location>
        <begin position="259"/>
        <end position="282"/>
    </location>
</feature>
<reference evidence="2 3" key="1">
    <citation type="submission" date="2020-10" db="EMBL/GenBank/DDBJ databases">
        <title>Connecting structure to function with the recovery of over 1000 high-quality activated sludge metagenome-assembled genomes encoding full-length rRNA genes using long-read sequencing.</title>
        <authorList>
            <person name="Singleton C.M."/>
            <person name="Petriglieri F."/>
            <person name="Kristensen J.M."/>
            <person name="Kirkegaard R.H."/>
            <person name="Michaelsen T.Y."/>
            <person name="Andersen M.H."/>
            <person name="Karst S.M."/>
            <person name="Dueholm M.S."/>
            <person name="Nielsen P.H."/>
            <person name="Albertsen M."/>
        </authorList>
    </citation>
    <scope>NUCLEOTIDE SEQUENCE [LARGE SCALE GENOMIC DNA]</scope>
    <source>
        <strain evidence="2">Ega_18-Q3-R5-49_MAXAC.001</strain>
    </source>
</reference>
<comment type="caution">
    <text evidence="2">The sequence shown here is derived from an EMBL/GenBank/DDBJ whole genome shotgun (WGS) entry which is preliminary data.</text>
</comment>
<feature type="transmembrane region" description="Helical" evidence="1">
    <location>
        <begin position="190"/>
        <end position="211"/>
    </location>
</feature>
<proteinExistence type="predicted"/>
<dbReference type="EMBL" id="JADJIB010000006">
    <property type="protein sequence ID" value="MBK7274452.1"/>
    <property type="molecule type" value="Genomic_DNA"/>
</dbReference>
<dbReference type="Pfam" id="PF19877">
    <property type="entry name" value="DUF6350"/>
    <property type="match status" value="1"/>
</dbReference>
<keyword evidence="1" id="KW-0472">Membrane</keyword>
<organism evidence="2 3">
    <name type="scientific">Candidatus Phosphoribacter hodrii</name>
    <dbReference type="NCBI Taxonomy" id="2953743"/>
    <lineage>
        <taxon>Bacteria</taxon>
        <taxon>Bacillati</taxon>
        <taxon>Actinomycetota</taxon>
        <taxon>Actinomycetes</taxon>
        <taxon>Micrococcales</taxon>
        <taxon>Dermatophilaceae</taxon>
        <taxon>Candidatus Phosphoribacter</taxon>
    </lineage>
</organism>
<dbReference type="InterPro" id="IPR045931">
    <property type="entry name" value="DUF6350"/>
</dbReference>
<evidence type="ECO:0000256" key="1">
    <source>
        <dbReference type="SAM" id="Phobius"/>
    </source>
</evidence>
<feature type="transmembrane region" description="Helical" evidence="1">
    <location>
        <begin position="149"/>
        <end position="169"/>
    </location>
</feature>
<feature type="transmembrane region" description="Helical" evidence="1">
    <location>
        <begin position="30"/>
        <end position="55"/>
    </location>
</feature>
<feature type="transmembrane region" description="Helical" evidence="1">
    <location>
        <begin position="331"/>
        <end position="352"/>
    </location>
</feature>
<feature type="transmembrane region" description="Helical" evidence="1">
    <location>
        <begin position="288"/>
        <end position="310"/>
    </location>
</feature>
<protein>
    <submittedName>
        <fullName evidence="2">Uncharacterized protein</fullName>
    </submittedName>
</protein>
<feature type="transmembrane region" description="Helical" evidence="1">
    <location>
        <begin position="231"/>
        <end position="252"/>
    </location>
</feature>
<dbReference type="Proteomes" id="UP000726105">
    <property type="component" value="Unassembled WGS sequence"/>
</dbReference>
<gene>
    <name evidence="2" type="ORF">IPI13_15240</name>
</gene>
<accession>A0A935MIS0</accession>
<feature type="transmembrane region" description="Helical" evidence="1">
    <location>
        <begin position="364"/>
        <end position="387"/>
    </location>
</feature>
<keyword evidence="1" id="KW-1133">Transmembrane helix</keyword>
<feature type="transmembrane region" description="Helical" evidence="1">
    <location>
        <begin position="86"/>
        <end position="108"/>
    </location>
</feature>
<sequence>MSLLDRVRSTVHASRGTVDALRPQTPTWRVWASGAVAVGVPWLATIGMAVLVWAVTPASDAPWGQVLGIASAGWFLGTGADVAVDGVVVGIVPMLVWGLAAAFTAYQLRRLVAHTDERPLRLLPGFLGGYAAAAALVGLLTLAGPVRPTPAGLLGALSVPLVAAAVVALREDDDLFDRLPQWAARALRPAGWGVVTLAALAAALLLGMLVVRWPTLSSLDAAVGAHGAGEVGLIVGQLLFLPDLLVWALSFIAGPGFQVAAGGTVSVSGAAPGLLPMIPALGVVPSDGLYPAAVTLVLLLPLAAGALVAWHAGRQWSRLARWQDKASTVTCAVVLVDLVVLGAALLASGPAGSARLVHVGPQPWVLAGAMLVELVIGAGLTLAVDVARRRWVG</sequence>
<evidence type="ECO:0000313" key="2">
    <source>
        <dbReference type="EMBL" id="MBK7274452.1"/>
    </source>
</evidence>